<dbReference type="GO" id="GO:0004643">
    <property type="term" value="F:phosphoribosylaminoimidazolecarboxamide formyltransferase activity"/>
    <property type="evidence" value="ECO:0007669"/>
    <property type="project" value="UniProtKB-UniRule"/>
</dbReference>
<dbReference type="RefSeq" id="WP_197095240.1">
    <property type="nucleotide sequence ID" value="NZ_LR217705.1"/>
</dbReference>
<evidence type="ECO:0000259" key="11">
    <source>
        <dbReference type="PROSITE" id="PS51855"/>
    </source>
</evidence>
<evidence type="ECO:0000256" key="8">
    <source>
        <dbReference type="ARBA" id="ARBA00050488"/>
    </source>
</evidence>
<comment type="catalytic activity">
    <reaction evidence="8 10">
        <text>(6R)-10-formyltetrahydrofolate + 5-amino-1-(5-phospho-beta-D-ribosyl)imidazole-4-carboxamide = 5-formamido-1-(5-phospho-D-ribosyl)imidazole-4-carboxamide + (6S)-5,6,7,8-tetrahydrofolate</text>
        <dbReference type="Rhea" id="RHEA:22192"/>
        <dbReference type="ChEBI" id="CHEBI:57453"/>
        <dbReference type="ChEBI" id="CHEBI:58467"/>
        <dbReference type="ChEBI" id="CHEBI:58475"/>
        <dbReference type="ChEBI" id="CHEBI:195366"/>
        <dbReference type="EC" id="2.1.2.3"/>
    </reaction>
</comment>
<dbReference type="Gene3D" id="3.40.50.1380">
    <property type="entry name" value="Methylglyoxal synthase-like domain"/>
    <property type="match status" value="1"/>
</dbReference>
<dbReference type="InterPro" id="IPR002695">
    <property type="entry name" value="PurH-like"/>
</dbReference>
<dbReference type="FunFam" id="3.40.140.20:FF:000002">
    <property type="entry name" value="Bifunctional purine biosynthesis protein PurH"/>
    <property type="match status" value="1"/>
</dbReference>
<comment type="domain">
    <text evidence="10">The IMP cyclohydrolase activity resides in the N-terminal region.</text>
</comment>
<dbReference type="Pfam" id="PF01808">
    <property type="entry name" value="AICARFT_IMPCHas"/>
    <property type="match status" value="1"/>
</dbReference>
<proteinExistence type="inferred from homology"/>
<dbReference type="Gene3D" id="3.40.140.20">
    <property type="match status" value="2"/>
</dbReference>
<comment type="pathway">
    <text evidence="1 10">Purine metabolism; IMP biosynthesis via de novo pathway; IMP from 5-formamido-1-(5-phospho-D-ribosyl)imidazole-4-carboxamide: step 1/1.</text>
</comment>
<dbReference type="InterPro" id="IPR036914">
    <property type="entry name" value="MGS-like_dom_sf"/>
</dbReference>
<evidence type="ECO:0000256" key="2">
    <source>
        <dbReference type="ARBA" id="ARBA00004954"/>
    </source>
</evidence>
<evidence type="ECO:0000256" key="6">
    <source>
        <dbReference type="ARBA" id="ARBA00022801"/>
    </source>
</evidence>
<organism evidence="12 13">
    <name type="scientific">Candidatus Erwinia haradaeae</name>
    <dbReference type="NCBI Taxonomy" id="1922217"/>
    <lineage>
        <taxon>Bacteria</taxon>
        <taxon>Pseudomonadati</taxon>
        <taxon>Pseudomonadota</taxon>
        <taxon>Gammaproteobacteria</taxon>
        <taxon>Enterobacterales</taxon>
        <taxon>Erwiniaceae</taxon>
        <taxon>Erwinia</taxon>
    </lineage>
</organism>
<dbReference type="EC" id="3.5.4.10" evidence="10"/>
<evidence type="ECO:0000256" key="4">
    <source>
        <dbReference type="ARBA" id="ARBA00022679"/>
    </source>
</evidence>
<evidence type="ECO:0000256" key="7">
    <source>
        <dbReference type="ARBA" id="ARBA00023268"/>
    </source>
</evidence>
<dbReference type="FunFam" id="3.40.50.1380:FF:000001">
    <property type="entry name" value="Bifunctional purine biosynthesis protein PurH"/>
    <property type="match status" value="1"/>
</dbReference>
<dbReference type="InterPro" id="IPR024051">
    <property type="entry name" value="AICAR_Tfase_dup_dom_sf"/>
</dbReference>
<evidence type="ECO:0000256" key="9">
    <source>
        <dbReference type="ARBA" id="ARBA00050687"/>
    </source>
</evidence>
<sequence length="528" mass="58566">MIKYCHIRRALLSVSNKVGILEFAQELSQREIEIFSTGGTARFLSDAGLSVTEISDYTGVPEMMGGRLKTLHPKVHGGILGRRDQDNSFMTAYGILPIDMVVVNLYPFQKVTSHGGTLDSAIENIDIGGVAMMRSAAKNYKDVAIVIESSEYRNILRELDKNNNALTENTRFRLAIKAFEYTAEYDSHIANYFKKLTVECNSNTSKSPDRFPNILHLNFTKKQDIRYGENRHQLAAFYVENTNIEPSVSTAQQVQGKELSYNNINDTNTALECVNGFDQPACVIIKHANPCGAALGHNIIDAYIRAYQTDPDSAFGGVIAFNRALDATTAREIINRQFVEVIIAPFASEDALKITAIKKNLRVLICGKWRAQQKNLDLKSVYGGLLVQDYDIELINKQKLRIVSQRAATTKELSNALFCWKVVKFVKSNAIVYACDHRTIGIGSGQTSRVYSVKIAAMKAAEAGLNIEGSVMASDGFFPFRDSIDIASDHGVTCIIQPGGSIHDDKIIAAADEHKMVMIFTDVRHFCH</sequence>
<keyword evidence="4 10" id="KW-0808">Transferase</keyword>
<evidence type="ECO:0000256" key="5">
    <source>
        <dbReference type="ARBA" id="ARBA00022755"/>
    </source>
</evidence>
<gene>
    <name evidence="10 12" type="primary">purH</name>
    <name evidence="12" type="ORF">ERCISPPS3390_492</name>
</gene>
<dbReference type="HAMAP" id="MF_00139">
    <property type="entry name" value="PurH"/>
    <property type="match status" value="1"/>
</dbReference>
<dbReference type="SUPFAM" id="SSF53927">
    <property type="entry name" value="Cytidine deaminase-like"/>
    <property type="match status" value="1"/>
</dbReference>
<dbReference type="CDD" id="cd01421">
    <property type="entry name" value="IMPCH"/>
    <property type="match status" value="1"/>
</dbReference>
<dbReference type="EC" id="2.1.2.3" evidence="10"/>
<dbReference type="SMART" id="SM00851">
    <property type="entry name" value="MGS"/>
    <property type="match status" value="1"/>
</dbReference>
<feature type="domain" description="MGS-like" evidence="11">
    <location>
        <begin position="1"/>
        <end position="147"/>
    </location>
</feature>
<accession>A0A451D4G5</accession>
<dbReference type="PROSITE" id="PS51855">
    <property type="entry name" value="MGS"/>
    <property type="match status" value="1"/>
</dbReference>
<protein>
    <recommendedName>
        <fullName evidence="10">Bifunctional purine biosynthesis protein PurH</fullName>
    </recommendedName>
    <domain>
        <recommendedName>
            <fullName evidence="10">Phosphoribosylaminoimidazolecarboxamide formyltransferase</fullName>
            <ecNumber evidence="10">2.1.2.3</ecNumber>
        </recommendedName>
        <alternativeName>
            <fullName evidence="10">AICAR transformylase</fullName>
        </alternativeName>
    </domain>
    <domain>
        <recommendedName>
            <fullName evidence="10">IMP cyclohydrolase</fullName>
            <ecNumber evidence="10">3.5.4.10</ecNumber>
        </recommendedName>
        <alternativeName>
            <fullName evidence="10">ATIC</fullName>
        </alternativeName>
        <alternativeName>
            <fullName evidence="10">IMP synthase</fullName>
        </alternativeName>
        <alternativeName>
            <fullName evidence="10">Inosinicase</fullName>
        </alternativeName>
    </domain>
</protein>
<dbReference type="Pfam" id="PF02142">
    <property type="entry name" value="MGS"/>
    <property type="match status" value="1"/>
</dbReference>
<evidence type="ECO:0000313" key="13">
    <source>
        <dbReference type="Proteomes" id="UP000294338"/>
    </source>
</evidence>
<dbReference type="PIRSF" id="PIRSF000414">
    <property type="entry name" value="AICARFT_IMPCHas"/>
    <property type="match status" value="1"/>
</dbReference>
<keyword evidence="6 10" id="KW-0378">Hydrolase</keyword>
<comment type="catalytic activity">
    <reaction evidence="9 10">
        <text>IMP + H2O = 5-formamido-1-(5-phospho-D-ribosyl)imidazole-4-carboxamide</text>
        <dbReference type="Rhea" id="RHEA:18445"/>
        <dbReference type="ChEBI" id="CHEBI:15377"/>
        <dbReference type="ChEBI" id="CHEBI:58053"/>
        <dbReference type="ChEBI" id="CHEBI:58467"/>
        <dbReference type="EC" id="3.5.4.10"/>
    </reaction>
</comment>
<dbReference type="SMART" id="SM00798">
    <property type="entry name" value="AICARFT_IMPCHas"/>
    <property type="match status" value="1"/>
</dbReference>
<dbReference type="PANTHER" id="PTHR11692">
    <property type="entry name" value="BIFUNCTIONAL PURINE BIOSYNTHESIS PROTEIN PURH"/>
    <property type="match status" value="1"/>
</dbReference>
<name>A0A451D4G5_9GAMM</name>
<keyword evidence="5 10" id="KW-0658">Purine biosynthesis</keyword>
<dbReference type="GO" id="GO:0005829">
    <property type="term" value="C:cytosol"/>
    <property type="evidence" value="ECO:0007669"/>
    <property type="project" value="TreeGrafter"/>
</dbReference>
<dbReference type="AlphaFoldDB" id="A0A451D4G5"/>
<dbReference type="PANTHER" id="PTHR11692:SF0">
    <property type="entry name" value="BIFUNCTIONAL PURINE BIOSYNTHESIS PROTEIN ATIC"/>
    <property type="match status" value="1"/>
</dbReference>
<dbReference type="FunFam" id="3.40.140.20:FF:000001">
    <property type="entry name" value="Bifunctional purine biosynthesis protein PurH"/>
    <property type="match status" value="1"/>
</dbReference>
<dbReference type="SUPFAM" id="SSF52335">
    <property type="entry name" value="Methylglyoxal synthase-like"/>
    <property type="match status" value="1"/>
</dbReference>
<dbReference type="UniPathway" id="UPA00074">
    <property type="reaction ID" value="UER00133"/>
</dbReference>
<evidence type="ECO:0000256" key="10">
    <source>
        <dbReference type="HAMAP-Rule" id="MF_00139"/>
    </source>
</evidence>
<dbReference type="GO" id="GO:0003937">
    <property type="term" value="F:IMP cyclohydrolase activity"/>
    <property type="evidence" value="ECO:0007669"/>
    <property type="project" value="UniProtKB-UniRule"/>
</dbReference>
<comment type="similarity">
    <text evidence="3 10">Belongs to the PurH family.</text>
</comment>
<dbReference type="EMBL" id="LR217705">
    <property type="protein sequence ID" value="VFP80614.1"/>
    <property type="molecule type" value="Genomic_DNA"/>
</dbReference>
<dbReference type="GO" id="GO:0006189">
    <property type="term" value="P:'de novo' IMP biosynthetic process"/>
    <property type="evidence" value="ECO:0007669"/>
    <property type="project" value="UniProtKB-UniRule"/>
</dbReference>
<dbReference type="NCBIfam" id="TIGR00355">
    <property type="entry name" value="purH"/>
    <property type="match status" value="1"/>
</dbReference>
<evidence type="ECO:0000256" key="1">
    <source>
        <dbReference type="ARBA" id="ARBA00004844"/>
    </source>
</evidence>
<dbReference type="Proteomes" id="UP000294338">
    <property type="component" value="Chromosome 1"/>
</dbReference>
<comment type="pathway">
    <text evidence="2 10">Purine metabolism; IMP biosynthesis via de novo pathway; 5-formamido-1-(5-phospho-D-ribosyl)imidazole-4-carboxamide from 5-amino-1-(5-phospho-D-ribosyl)imidazole-4-carboxamide (10-formyl THF route): step 1/1.</text>
</comment>
<evidence type="ECO:0000256" key="3">
    <source>
        <dbReference type="ARBA" id="ARBA00007667"/>
    </source>
</evidence>
<reference evidence="12 13" key="1">
    <citation type="submission" date="2019-02" db="EMBL/GenBank/DDBJ databases">
        <authorList>
            <person name="Manzano-Marin A."/>
            <person name="Manzano-Marin A."/>
        </authorList>
    </citation>
    <scope>NUCLEOTIDE SEQUENCE [LARGE SCALE GENOMIC DNA]</scope>
    <source>
        <strain evidence="12 13">ErCisplendens/pseudotsugae</strain>
    </source>
</reference>
<evidence type="ECO:0000313" key="12">
    <source>
        <dbReference type="EMBL" id="VFP80614.1"/>
    </source>
</evidence>
<dbReference type="InterPro" id="IPR011607">
    <property type="entry name" value="MGS-like_dom"/>
</dbReference>
<keyword evidence="7 10" id="KW-0511">Multifunctional enzyme</keyword>
<dbReference type="InterPro" id="IPR016193">
    <property type="entry name" value="Cytidine_deaminase-like"/>
</dbReference>
<dbReference type="NCBIfam" id="NF002049">
    <property type="entry name" value="PRK00881.1"/>
    <property type="match status" value="1"/>
</dbReference>